<dbReference type="Pfam" id="PF01734">
    <property type="entry name" value="Patatin"/>
    <property type="match status" value="1"/>
</dbReference>
<dbReference type="GO" id="GO:0016042">
    <property type="term" value="P:lipid catabolic process"/>
    <property type="evidence" value="ECO:0007669"/>
    <property type="project" value="UniProtKB-UniRule"/>
</dbReference>
<comment type="caution">
    <text evidence="6">The sequence shown here is derived from an EMBL/GenBank/DDBJ whole genome shotgun (WGS) entry which is preliminary data.</text>
</comment>
<dbReference type="EMBL" id="MPKA01000053">
    <property type="protein sequence ID" value="OLU47264.1"/>
    <property type="molecule type" value="Genomic_DNA"/>
</dbReference>
<feature type="short sequence motif" description="GXSXG" evidence="4">
    <location>
        <begin position="35"/>
        <end position="39"/>
    </location>
</feature>
<dbReference type="InterPro" id="IPR050301">
    <property type="entry name" value="NTE"/>
</dbReference>
<evidence type="ECO:0000313" key="6">
    <source>
        <dbReference type="EMBL" id="OLU47264.1"/>
    </source>
</evidence>
<feature type="active site" description="Nucleophile" evidence="4">
    <location>
        <position position="37"/>
    </location>
</feature>
<proteinExistence type="predicted"/>
<organism evidence="6 7">
    <name type="scientific">Dubosiella newyorkensis</name>
    <dbReference type="NCBI Taxonomy" id="1862672"/>
    <lineage>
        <taxon>Bacteria</taxon>
        <taxon>Bacillati</taxon>
        <taxon>Bacillota</taxon>
        <taxon>Erysipelotrichia</taxon>
        <taxon>Erysipelotrichales</taxon>
        <taxon>Erysipelotrichaceae</taxon>
        <taxon>Dubosiella</taxon>
    </lineage>
</organism>
<keyword evidence="7" id="KW-1185">Reference proteome</keyword>
<reference evidence="6 7" key="1">
    <citation type="submission" date="2016-11" db="EMBL/GenBank/DDBJ databases">
        <title>Description of two novel members of the family Erysipelotrichaceae: Ileibacterium lipovorans gen. nov., sp. nov. and Dubosiella newyorkensis, gen. nov., sp. nov.</title>
        <authorList>
            <person name="Cox L.M."/>
            <person name="Sohn J."/>
            <person name="Tyrrell K.L."/>
            <person name="Citron D.M."/>
            <person name="Lawson P.A."/>
            <person name="Patel N.B."/>
            <person name="Iizumi T."/>
            <person name="Perez-Perez G.I."/>
            <person name="Goldstein E.J."/>
            <person name="Blaser M.J."/>
        </authorList>
    </citation>
    <scope>NUCLEOTIDE SEQUENCE [LARGE SCALE GENOMIC DNA]</scope>
    <source>
        <strain evidence="6 7">NYU-BL-A4</strain>
    </source>
</reference>
<dbReference type="AlphaFoldDB" id="A0A1U7NP60"/>
<keyword evidence="2 4" id="KW-0442">Lipid degradation</keyword>
<dbReference type="InterPro" id="IPR002641">
    <property type="entry name" value="PNPLA_dom"/>
</dbReference>
<dbReference type="PANTHER" id="PTHR14226:SF29">
    <property type="entry name" value="NEUROPATHY TARGET ESTERASE SWS"/>
    <property type="match status" value="1"/>
</dbReference>
<evidence type="ECO:0000256" key="2">
    <source>
        <dbReference type="ARBA" id="ARBA00022963"/>
    </source>
</evidence>
<evidence type="ECO:0000256" key="3">
    <source>
        <dbReference type="ARBA" id="ARBA00023098"/>
    </source>
</evidence>
<evidence type="ECO:0000313" key="7">
    <source>
        <dbReference type="Proteomes" id="UP000186705"/>
    </source>
</evidence>
<gene>
    <name evidence="6" type="ORF">BO225_03445</name>
</gene>
<dbReference type="PROSITE" id="PS51635">
    <property type="entry name" value="PNPLA"/>
    <property type="match status" value="1"/>
</dbReference>
<dbReference type="STRING" id="1862672.BO225_03445"/>
<evidence type="ECO:0000256" key="4">
    <source>
        <dbReference type="PROSITE-ProRule" id="PRU01161"/>
    </source>
</evidence>
<dbReference type="Proteomes" id="UP000186705">
    <property type="component" value="Unassembled WGS sequence"/>
</dbReference>
<feature type="short sequence motif" description="GXGXXG" evidence="4">
    <location>
        <begin position="8"/>
        <end position="13"/>
    </location>
</feature>
<dbReference type="GO" id="GO:0016787">
    <property type="term" value="F:hydrolase activity"/>
    <property type="evidence" value="ECO:0007669"/>
    <property type="project" value="UniProtKB-UniRule"/>
</dbReference>
<dbReference type="RefSeq" id="WP_076340891.1">
    <property type="nucleotide sequence ID" value="NZ_CAPDDE010000011.1"/>
</dbReference>
<feature type="short sequence motif" description="DGA/G" evidence="4">
    <location>
        <begin position="175"/>
        <end position="177"/>
    </location>
</feature>
<evidence type="ECO:0000256" key="1">
    <source>
        <dbReference type="ARBA" id="ARBA00022801"/>
    </source>
</evidence>
<dbReference type="PANTHER" id="PTHR14226">
    <property type="entry name" value="NEUROPATHY TARGET ESTERASE/SWISS CHEESE D.MELANOGASTER"/>
    <property type="match status" value="1"/>
</dbReference>
<name>A0A1U7NP60_9FIRM</name>
<accession>A0A1U7NP60</accession>
<dbReference type="Gene3D" id="3.40.1090.10">
    <property type="entry name" value="Cytosolic phospholipase A2 catalytic domain"/>
    <property type="match status" value="2"/>
</dbReference>
<sequence length="427" mass="49157">MKALVFGGGGSKGSYEVGVCQALNKLGYTFDLVTGVSIGALCGAIYVQQDSQKLVDWINTFQQKDVSESLFMFPNQYSSKDLKGQSADAFFDLFCEDGPSIQPLITRYQKIFDFDRFMGSHIDYACLSYNMSQQKPQAFYKSEMTKENVIKQIFSSTAYFPAFNLIKINGEYYADGGYAHSVPYELAQEMGATSLIAIDISDFEIPDPFQSDENHLLIRPLMKLKYYLDFSGADLTPQIMEGYLETLKYLNKAPGYLYTFYEEDWKDMLTLEKIGIEIIKKAGKKADLKELPEALKEIYTFLFQYVPRPLNNKYSNEYILGRVLEAIGCICGLELFQQYHFKDFLKQILIHLENFNADPNTLPYQIEYRFMEMKGARDLIVFFHSAFLSYGLHLPEGFDKLKEKYLLPYYIAIAWIVLDKCRLLLDL</sequence>
<keyword evidence="1 4" id="KW-0378">Hydrolase</keyword>
<protein>
    <recommendedName>
        <fullName evidence="5">PNPLA domain-containing protein</fullName>
    </recommendedName>
</protein>
<dbReference type="OrthoDB" id="9770965at2"/>
<dbReference type="InterPro" id="IPR016035">
    <property type="entry name" value="Acyl_Trfase/lysoPLipase"/>
</dbReference>
<feature type="active site" description="Proton acceptor" evidence="4">
    <location>
        <position position="175"/>
    </location>
</feature>
<dbReference type="GeneID" id="78275002"/>
<feature type="domain" description="PNPLA" evidence="5">
    <location>
        <begin position="4"/>
        <end position="188"/>
    </location>
</feature>
<evidence type="ECO:0000259" key="5">
    <source>
        <dbReference type="PROSITE" id="PS51635"/>
    </source>
</evidence>
<dbReference type="SUPFAM" id="SSF52151">
    <property type="entry name" value="FabD/lysophospholipase-like"/>
    <property type="match status" value="1"/>
</dbReference>
<keyword evidence="3 4" id="KW-0443">Lipid metabolism</keyword>